<dbReference type="SMART" id="SM00338">
    <property type="entry name" value="BRLZ"/>
    <property type="match status" value="1"/>
</dbReference>
<keyword evidence="7" id="KW-0175">Coiled coil</keyword>
<dbReference type="GO" id="GO:0005634">
    <property type="term" value="C:nucleus"/>
    <property type="evidence" value="ECO:0007669"/>
    <property type="project" value="TreeGrafter"/>
</dbReference>
<dbReference type="GO" id="GO:0000977">
    <property type="term" value="F:RNA polymerase II transcription regulatory region sequence-specific DNA binding"/>
    <property type="evidence" value="ECO:0007669"/>
    <property type="project" value="TreeGrafter"/>
</dbReference>
<dbReference type="EMBL" id="JALNTZ010000008">
    <property type="protein sequence ID" value="KAJ3642534.1"/>
    <property type="molecule type" value="Genomic_DNA"/>
</dbReference>
<dbReference type="PROSITE" id="PS00036">
    <property type="entry name" value="BZIP_BASIC"/>
    <property type="match status" value="1"/>
</dbReference>
<keyword evidence="3" id="KW-0238">DNA-binding</keyword>
<evidence type="ECO:0000256" key="5">
    <source>
        <dbReference type="ARBA" id="ARBA00023242"/>
    </source>
</evidence>
<evidence type="ECO:0000256" key="1">
    <source>
        <dbReference type="ARBA" id="ARBA00022843"/>
    </source>
</evidence>
<gene>
    <name evidence="9" type="ORF">Zmor_025302</name>
</gene>
<protein>
    <recommendedName>
        <fullName evidence="6">X-box-binding protein 1</fullName>
    </recommendedName>
</protein>
<reference evidence="9" key="1">
    <citation type="journal article" date="2023" name="G3 (Bethesda)">
        <title>Whole genome assemblies of Zophobas morio and Tenebrio molitor.</title>
        <authorList>
            <person name="Kaur S."/>
            <person name="Stinson S.A."/>
            <person name="diCenzo G.C."/>
        </authorList>
    </citation>
    <scope>NUCLEOTIDE SEQUENCE</scope>
    <source>
        <strain evidence="9">QUZm001</strain>
    </source>
</reference>
<dbReference type="Gene3D" id="1.20.5.170">
    <property type="match status" value="1"/>
</dbReference>
<organism evidence="9 10">
    <name type="scientific">Zophobas morio</name>
    <dbReference type="NCBI Taxonomy" id="2755281"/>
    <lineage>
        <taxon>Eukaryota</taxon>
        <taxon>Metazoa</taxon>
        <taxon>Ecdysozoa</taxon>
        <taxon>Arthropoda</taxon>
        <taxon>Hexapoda</taxon>
        <taxon>Insecta</taxon>
        <taxon>Pterygota</taxon>
        <taxon>Neoptera</taxon>
        <taxon>Endopterygota</taxon>
        <taxon>Coleoptera</taxon>
        <taxon>Polyphaga</taxon>
        <taxon>Cucujiformia</taxon>
        <taxon>Tenebrionidae</taxon>
        <taxon>Zophobas</taxon>
    </lineage>
</organism>
<dbReference type="PROSITE" id="PS50217">
    <property type="entry name" value="BZIP"/>
    <property type="match status" value="1"/>
</dbReference>
<dbReference type="InterPro" id="IPR046347">
    <property type="entry name" value="bZIP_sf"/>
</dbReference>
<sequence>MTSAVPAILKYLSDSSNYNIDQNMDTPVRAKKRRLDHLSWEEKLQRKKLKNRVAAQTSRDRKKAKMDQMEKAIQELFSKNEVLLEECNKLKSLNERLSVENAELRTRLTSCSSCSQNRTVECEAQSGSTESLLRPQGTVTHSAAVLRHQTTALLKIVLACLLYRTSLTSSTTTWTSHHSSNSRRAFFKISPETWRLLLKRQIFKNKLAVKKTIRDKWWGRHQNSWNPMEVIC</sequence>
<keyword evidence="1" id="KW-0832">Ubl conjugation</keyword>
<evidence type="ECO:0000256" key="7">
    <source>
        <dbReference type="SAM" id="Coils"/>
    </source>
</evidence>
<evidence type="ECO:0000313" key="10">
    <source>
        <dbReference type="Proteomes" id="UP001168821"/>
    </source>
</evidence>
<feature type="domain" description="BZIP" evidence="8">
    <location>
        <begin position="41"/>
        <end position="104"/>
    </location>
</feature>
<evidence type="ECO:0000256" key="2">
    <source>
        <dbReference type="ARBA" id="ARBA00023015"/>
    </source>
</evidence>
<evidence type="ECO:0000256" key="4">
    <source>
        <dbReference type="ARBA" id="ARBA00023163"/>
    </source>
</evidence>
<keyword evidence="5" id="KW-0539">Nucleus</keyword>
<dbReference type="SUPFAM" id="SSF57959">
    <property type="entry name" value="Leucine zipper domain"/>
    <property type="match status" value="1"/>
</dbReference>
<comment type="caution">
    <text evidence="9">The sequence shown here is derived from an EMBL/GenBank/DDBJ whole genome shotgun (WGS) entry which is preliminary data.</text>
</comment>
<dbReference type="Pfam" id="PF07716">
    <property type="entry name" value="bZIP_2"/>
    <property type="match status" value="1"/>
</dbReference>
<dbReference type="CDD" id="cd14691">
    <property type="entry name" value="bZIP_XBP1"/>
    <property type="match status" value="1"/>
</dbReference>
<feature type="coiled-coil region" evidence="7">
    <location>
        <begin position="59"/>
        <end position="107"/>
    </location>
</feature>
<evidence type="ECO:0000313" key="9">
    <source>
        <dbReference type="EMBL" id="KAJ3642534.1"/>
    </source>
</evidence>
<evidence type="ECO:0000256" key="6">
    <source>
        <dbReference type="ARBA" id="ARBA00040165"/>
    </source>
</evidence>
<keyword evidence="4" id="KW-0804">Transcription</keyword>
<dbReference type="PANTHER" id="PTHR46542">
    <property type="entry name" value="X-BOX BINDING PROTEIN 1"/>
    <property type="match status" value="1"/>
</dbReference>
<dbReference type="GO" id="GO:0000981">
    <property type="term" value="F:DNA-binding transcription factor activity, RNA polymerase II-specific"/>
    <property type="evidence" value="ECO:0007669"/>
    <property type="project" value="TreeGrafter"/>
</dbReference>
<keyword evidence="10" id="KW-1185">Reference proteome</keyword>
<evidence type="ECO:0000259" key="8">
    <source>
        <dbReference type="PROSITE" id="PS50217"/>
    </source>
</evidence>
<dbReference type="InterPro" id="IPR004827">
    <property type="entry name" value="bZIP"/>
</dbReference>
<dbReference type="InterPro" id="IPR052470">
    <property type="entry name" value="ER_Stress-Reg_TF"/>
</dbReference>
<name>A0AA38M4H7_9CUCU</name>
<dbReference type="AlphaFoldDB" id="A0AA38M4H7"/>
<evidence type="ECO:0000256" key="3">
    <source>
        <dbReference type="ARBA" id="ARBA00023125"/>
    </source>
</evidence>
<dbReference type="PANTHER" id="PTHR46542:SF1">
    <property type="entry name" value="X-BOX BINDING PROTEIN 1"/>
    <property type="match status" value="1"/>
</dbReference>
<keyword evidence="2" id="KW-0805">Transcription regulation</keyword>
<accession>A0AA38M4H7</accession>
<dbReference type="Proteomes" id="UP001168821">
    <property type="component" value="Unassembled WGS sequence"/>
</dbReference>
<proteinExistence type="predicted"/>